<dbReference type="GO" id="GO:0008610">
    <property type="term" value="P:lipid biosynthetic process"/>
    <property type="evidence" value="ECO:0007669"/>
    <property type="project" value="TreeGrafter"/>
</dbReference>
<keyword evidence="5" id="KW-1185">Reference proteome</keyword>
<dbReference type="RefSeq" id="WP_182606476.1">
    <property type="nucleotide sequence ID" value="NZ_VKHT01000347.1"/>
</dbReference>
<dbReference type="SMART" id="SM00824">
    <property type="entry name" value="PKS_TE"/>
    <property type="match status" value="1"/>
</dbReference>
<evidence type="ECO:0000256" key="1">
    <source>
        <dbReference type="ARBA" id="ARBA00007169"/>
    </source>
</evidence>
<sequence>MAGWGTGVAQPRGRAALEGCLRCREPRPGAATRMVCFPHAGGAAGFFSTWTEDLAPDVEVWAVQYPGRQDRFTDPFPADVEELAATAVESLLRLPDRPLVLFGHSLGALVAYETARLLERARGRSVAHLVVSGRRAPSDFVGGDVHLLSDESVIAELTRLGGTDEIVLNSPELLRALLPAIRDDFRLAETYRHRPGAPLRCPVTAVIGTEDPEVSRDRALRWAEHTAGPFALEELPGDHFYLVPRRRALLRHLTALTDASP</sequence>
<reference evidence="5" key="1">
    <citation type="submission" date="2019-10" db="EMBL/GenBank/DDBJ databases">
        <title>Streptomyces sp. nov., a novel actinobacterium isolated from alkaline environment.</title>
        <authorList>
            <person name="Golinska P."/>
        </authorList>
    </citation>
    <scope>NUCLEOTIDE SEQUENCE [LARGE SCALE GENOMIC DNA]</scope>
    <source>
        <strain evidence="5">DSM 42118</strain>
    </source>
</reference>
<dbReference type="InterPro" id="IPR020802">
    <property type="entry name" value="TesA-like"/>
</dbReference>
<dbReference type="PANTHER" id="PTHR11487">
    <property type="entry name" value="THIOESTERASE"/>
    <property type="match status" value="1"/>
</dbReference>
<keyword evidence="2 4" id="KW-0378">Hydrolase</keyword>
<comment type="caution">
    <text evidence="4">The sequence shown here is derived from an EMBL/GenBank/DDBJ whole genome shotgun (WGS) entry which is preliminary data.</text>
</comment>
<evidence type="ECO:0000313" key="5">
    <source>
        <dbReference type="Proteomes" id="UP000538929"/>
    </source>
</evidence>
<dbReference type="GO" id="GO:0016787">
    <property type="term" value="F:hydrolase activity"/>
    <property type="evidence" value="ECO:0007669"/>
    <property type="project" value="UniProtKB-KW"/>
</dbReference>
<name>A0A7W3TDR7_9ACTN</name>
<feature type="domain" description="Thioesterase TesA-like" evidence="3">
    <location>
        <begin position="35"/>
        <end position="253"/>
    </location>
</feature>
<dbReference type="InterPro" id="IPR029058">
    <property type="entry name" value="AB_hydrolase_fold"/>
</dbReference>
<accession>A0A7W3TDR7</accession>
<dbReference type="SUPFAM" id="SSF53474">
    <property type="entry name" value="alpha/beta-Hydrolases"/>
    <property type="match status" value="1"/>
</dbReference>
<dbReference type="AlphaFoldDB" id="A0A7W3TDR7"/>
<evidence type="ECO:0000313" key="4">
    <source>
        <dbReference type="EMBL" id="MBB0244927.1"/>
    </source>
</evidence>
<dbReference type="EMBL" id="VKHT01000347">
    <property type="protein sequence ID" value="MBB0244927.1"/>
    <property type="molecule type" value="Genomic_DNA"/>
</dbReference>
<comment type="similarity">
    <text evidence="1">Belongs to the thioesterase family.</text>
</comment>
<dbReference type="Proteomes" id="UP000538929">
    <property type="component" value="Unassembled WGS sequence"/>
</dbReference>
<evidence type="ECO:0000259" key="3">
    <source>
        <dbReference type="SMART" id="SM00824"/>
    </source>
</evidence>
<dbReference type="Pfam" id="PF00975">
    <property type="entry name" value="Thioesterase"/>
    <property type="match status" value="1"/>
</dbReference>
<dbReference type="PANTHER" id="PTHR11487:SF0">
    <property type="entry name" value="S-ACYL FATTY ACID SYNTHASE THIOESTERASE, MEDIUM CHAIN"/>
    <property type="match status" value="1"/>
</dbReference>
<evidence type="ECO:0000256" key="2">
    <source>
        <dbReference type="ARBA" id="ARBA00022801"/>
    </source>
</evidence>
<organism evidence="4 5">
    <name type="scientific">Streptomyces alkaliphilus</name>
    <dbReference type="NCBI Taxonomy" id="1472722"/>
    <lineage>
        <taxon>Bacteria</taxon>
        <taxon>Bacillati</taxon>
        <taxon>Actinomycetota</taxon>
        <taxon>Actinomycetes</taxon>
        <taxon>Kitasatosporales</taxon>
        <taxon>Streptomycetaceae</taxon>
        <taxon>Streptomyces</taxon>
    </lineage>
</organism>
<gene>
    <name evidence="4" type="ORF">FNQ90_12620</name>
</gene>
<dbReference type="InterPro" id="IPR012223">
    <property type="entry name" value="TEII"/>
</dbReference>
<dbReference type="InterPro" id="IPR001031">
    <property type="entry name" value="Thioesterase"/>
</dbReference>
<protein>
    <submittedName>
        <fullName evidence="4">Alpha/beta fold hydrolase</fullName>
    </submittedName>
</protein>
<dbReference type="Gene3D" id="3.40.50.1820">
    <property type="entry name" value="alpha/beta hydrolase"/>
    <property type="match status" value="1"/>
</dbReference>
<proteinExistence type="inferred from homology"/>